<proteinExistence type="predicted"/>
<evidence type="ECO:0000259" key="7">
    <source>
        <dbReference type="PROSITE" id="PS50090"/>
    </source>
</evidence>
<evidence type="ECO:0000259" key="8">
    <source>
        <dbReference type="PROSITE" id="PS51294"/>
    </source>
</evidence>
<comment type="caution">
    <text evidence="9">The sequence shown here is derived from an EMBL/GenBank/DDBJ whole genome shotgun (WGS) entry which is preliminary data.</text>
</comment>
<evidence type="ECO:0000256" key="1">
    <source>
        <dbReference type="ARBA" id="ARBA00004123"/>
    </source>
</evidence>
<dbReference type="GO" id="GO:0005634">
    <property type="term" value="C:nucleus"/>
    <property type="evidence" value="ECO:0007669"/>
    <property type="project" value="UniProtKB-SubCell"/>
</dbReference>
<protein>
    <submittedName>
        <fullName evidence="9">Uncharacterized protein</fullName>
    </submittedName>
</protein>
<evidence type="ECO:0000256" key="4">
    <source>
        <dbReference type="ARBA" id="ARBA00023125"/>
    </source>
</evidence>
<keyword evidence="10" id="KW-1185">Reference proteome</keyword>
<dbReference type="InterPro" id="IPR009057">
    <property type="entry name" value="Homeodomain-like_sf"/>
</dbReference>
<dbReference type="CDD" id="cd00167">
    <property type="entry name" value="SANT"/>
    <property type="match status" value="1"/>
</dbReference>
<sequence length="367" mass="41599">MDFDTISIEDFPSFSTLPSEIHPMNLDVGNKFSGKLLLQNPNKRNDLNQICQDLPKNNTLLNSPNFDPSVGVGSSRNLFSGASKTRFDSYGDYAKGVSTEINPLLHGSESTRFWDCAQKIEAQTTSKLSIHRPISLLDQYKSTRETVADNVSSIFGKNAYHQKVDENRLERIHERSCKHSKETDIIKGHWKPEEDELLISLVHKHGSKNWSLIAGMISGRVGKQCRERWYNHLKSDIKAHRDLGNHWIKIAPRLPGRSENSIKNHWNAAKRRKTKDSTRINSLLQDYIRSLVKLSTAPATNDPDNQTQEPTMPSTQALEDWQVPKIDHNKVLNGVPSTSIVDEGNLVQFEIPSEINASFMEMIYKGL</sequence>
<gene>
    <name evidence="9" type="ORF">Dsin_030881</name>
</gene>
<keyword evidence="5" id="KW-0804">Transcription</keyword>
<dbReference type="SMART" id="SM00717">
    <property type="entry name" value="SANT"/>
    <property type="match status" value="2"/>
</dbReference>
<dbReference type="PROSITE" id="PS51294">
    <property type="entry name" value="HTH_MYB"/>
    <property type="match status" value="2"/>
</dbReference>
<keyword evidence="4" id="KW-0238">DNA-binding</keyword>
<dbReference type="GO" id="GO:0000978">
    <property type="term" value="F:RNA polymerase II cis-regulatory region sequence-specific DNA binding"/>
    <property type="evidence" value="ECO:0007669"/>
    <property type="project" value="TreeGrafter"/>
</dbReference>
<organism evidence="9 10">
    <name type="scientific">Dipteronia sinensis</name>
    <dbReference type="NCBI Taxonomy" id="43782"/>
    <lineage>
        <taxon>Eukaryota</taxon>
        <taxon>Viridiplantae</taxon>
        <taxon>Streptophyta</taxon>
        <taxon>Embryophyta</taxon>
        <taxon>Tracheophyta</taxon>
        <taxon>Spermatophyta</taxon>
        <taxon>Magnoliopsida</taxon>
        <taxon>eudicotyledons</taxon>
        <taxon>Gunneridae</taxon>
        <taxon>Pentapetalae</taxon>
        <taxon>rosids</taxon>
        <taxon>malvids</taxon>
        <taxon>Sapindales</taxon>
        <taxon>Sapindaceae</taxon>
        <taxon>Hippocastanoideae</taxon>
        <taxon>Acereae</taxon>
        <taxon>Dipteronia</taxon>
    </lineage>
</organism>
<dbReference type="EMBL" id="JANJYJ010000010">
    <property type="protein sequence ID" value="KAK3183595.1"/>
    <property type="molecule type" value="Genomic_DNA"/>
</dbReference>
<dbReference type="InterPro" id="IPR001005">
    <property type="entry name" value="SANT/Myb"/>
</dbReference>
<dbReference type="PROSITE" id="PS50090">
    <property type="entry name" value="MYB_LIKE"/>
    <property type="match status" value="1"/>
</dbReference>
<accession>A0AAD9ZKH3</accession>
<feature type="domain" description="HTH myb-type" evidence="8">
    <location>
        <begin position="238"/>
        <end position="274"/>
    </location>
</feature>
<dbReference type="Gene3D" id="1.10.10.60">
    <property type="entry name" value="Homeodomain-like"/>
    <property type="match status" value="2"/>
</dbReference>
<keyword evidence="6" id="KW-0539">Nucleus</keyword>
<dbReference type="InterPro" id="IPR050560">
    <property type="entry name" value="MYB_TF"/>
</dbReference>
<feature type="domain" description="HTH myb-type" evidence="8">
    <location>
        <begin position="184"/>
        <end position="237"/>
    </location>
</feature>
<keyword evidence="3" id="KW-0805">Transcription regulation</keyword>
<dbReference type="PANTHER" id="PTHR45614:SF285">
    <property type="entry name" value="TRANSCRIPTION FACTOR MYB98"/>
    <property type="match status" value="1"/>
</dbReference>
<evidence type="ECO:0000256" key="6">
    <source>
        <dbReference type="ARBA" id="ARBA00023242"/>
    </source>
</evidence>
<dbReference type="InterPro" id="IPR017930">
    <property type="entry name" value="Myb_dom"/>
</dbReference>
<dbReference type="AlphaFoldDB" id="A0AAD9ZKH3"/>
<feature type="domain" description="Myb-like" evidence="7">
    <location>
        <begin position="182"/>
        <end position="233"/>
    </location>
</feature>
<evidence type="ECO:0000313" key="10">
    <source>
        <dbReference type="Proteomes" id="UP001281410"/>
    </source>
</evidence>
<dbReference type="PANTHER" id="PTHR45614">
    <property type="entry name" value="MYB PROTEIN-RELATED"/>
    <property type="match status" value="1"/>
</dbReference>
<evidence type="ECO:0000313" key="9">
    <source>
        <dbReference type="EMBL" id="KAK3183595.1"/>
    </source>
</evidence>
<dbReference type="FunFam" id="1.10.10.60:FF:000010">
    <property type="entry name" value="Transcriptional activator Myb isoform A"/>
    <property type="match status" value="1"/>
</dbReference>
<dbReference type="SUPFAM" id="SSF46689">
    <property type="entry name" value="Homeodomain-like"/>
    <property type="match status" value="1"/>
</dbReference>
<keyword evidence="2" id="KW-0677">Repeat</keyword>
<name>A0AAD9ZKH3_9ROSI</name>
<dbReference type="GO" id="GO:0000981">
    <property type="term" value="F:DNA-binding transcription factor activity, RNA polymerase II-specific"/>
    <property type="evidence" value="ECO:0007669"/>
    <property type="project" value="TreeGrafter"/>
</dbReference>
<comment type="subcellular location">
    <subcellularLocation>
        <location evidence="1">Nucleus</location>
    </subcellularLocation>
</comment>
<dbReference type="Proteomes" id="UP001281410">
    <property type="component" value="Unassembled WGS sequence"/>
</dbReference>
<reference evidence="9" key="1">
    <citation type="journal article" date="2023" name="Plant J.">
        <title>Genome sequences and population genomics provide insights into the demographic history, inbreeding, and mutation load of two 'living fossil' tree species of Dipteronia.</title>
        <authorList>
            <person name="Feng Y."/>
            <person name="Comes H.P."/>
            <person name="Chen J."/>
            <person name="Zhu S."/>
            <person name="Lu R."/>
            <person name="Zhang X."/>
            <person name="Li P."/>
            <person name="Qiu J."/>
            <person name="Olsen K.M."/>
            <person name="Qiu Y."/>
        </authorList>
    </citation>
    <scope>NUCLEOTIDE SEQUENCE</scope>
    <source>
        <strain evidence="9">NBL</strain>
    </source>
</reference>
<evidence type="ECO:0000256" key="5">
    <source>
        <dbReference type="ARBA" id="ARBA00023163"/>
    </source>
</evidence>
<evidence type="ECO:0000256" key="3">
    <source>
        <dbReference type="ARBA" id="ARBA00023015"/>
    </source>
</evidence>
<evidence type="ECO:0000256" key="2">
    <source>
        <dbReference type="ARBA" id="ARBA00022737"/>
    </source>
</evidence>
<dbReference type="Pfam" id="PF00249">
    <property type="entry name" value="Myb_DNA-binding"/>
    <property type="match status" value="2"/>
</dbReference>